<dbReference type="EMBL" id="WNKU01000019">
    <property type="protein sequence ID" value="MTV50098.1"/>
    <property type="molecule type" value="Genomic_DNA"/>
</dbReference>
<comment type="caution">
    <text evidence="1">The sequence shown here is derived from an EMBL/GenBank/DDBJ whole genome shotgun (WGS) entry which is preliminary data.</text>
</comment>
<evidence type="ECO:0000313" key="2">
    <source>
        <dbReference type="Proteomes" id="UP000430670"/>
    </source>
</evidence>
<dbReference type="AlphaFoldDB" id="A0A6I3SM88"/>
<reference evidence="1 2" key="1">
    <citation type="submission" date="2019-11" db="EMBL/GenBank/DDBJ databases">
        <title>Whole-genome sequence of a the green, strictly anaerobic photosynthetic bacterium Heliobacillus mobilis DSM 6151.</title>
        <authorList>
            <person name="Kyndt J.A."/>
            <person name="Meyer T.E."/>
        </authorList>
    </citation>
    <scope>NUCLEOTIDE SEQUENCE [LARGE SCALE GENOMIC DNA]</scope>
    <source>
        <strain evidence="1 2">DSM 6151</strain>
    </source>
</reference>
<proteinExistence type="predicted"/>
<accession>A0A6I3SM88</accession>
<keyword evidence="2" id="KW-1185">Reference proteome</keyword>
<gene>
    <name evidence="1" type="ORF">GJ688_14065</name>
</gene>
<name>A0A6I3SM88_HELMO</name>
<protein>
    <submittedName>
        <fullName evidence="1">Uncharacterized protein</fullName>
    </submittedName>
</protein>
<sequence length="45" mass="4798">MGHFIQGVTVTMVAQELLLRLTADEGGVAPDGLCTIHRNGAEYVL</sequence>
<dbReference type="Proteomes" id="UP000430670">
    <property type="component" value="Unassembled WGS sequence"/>
</dbReference>
<organism evidence="1 2">
    <name type="scientific">Heliobacterium mobile</name>
    <name type="common">Heliobacillus mobilis</name>
    <dbReference type="NCBI Taxonomy" id="28064"/>
    <lineage>
        <taxon>Bacteria</taxon>
        <taxon>Bacillati</taxon>
        <taxon>Bacillota</taxon>
        <taxon>Clostridia</taxon>
        <taxon>Eubacteriales</taxon>
        <taxon>Heliobacteriaceae</taxon>
        <taxon>Heliobacterium</taxon>
    </lineage>
</organism>
<evidence type="ECO:0000313" key="1">
    <source>
        <dbReference type="EMBL" id="MTV50098.1"/>
    </source>
</evidence>